<dbReference type="SUPFAM" id="SSF69318">
    <property type="entry name" value="Integrin alpha N-terminal domain"/>
    <property type="match status" value="1"/>
</dbReference>
<proteinExistence type="predicted"/>
<reference evidence="4" key="1">
    <citation type="journal article" date="2019" name="Int. J. Syst. Evol. Microbiol.">
        <title>The Global Catalogue of Microorganisms (GCM) 10K type strain sequencing project: providing services to taxonomists for standard genome sequencing and annotation.</title>
        <authorList>
            <consortium name="The Broad Institute Genomics Platform"/>
            <consortium name="The Broad Institute Genome Sequencing Center for Infectious Disease"/>
            <person name="Wu L."/>
            <person name="Ma J."/>
        </authorList>
    </citation>
    <scope>NUCLEOTIDE SEQUENCE [LARGE SCALE GENOMIC DNA]</scope>
    <source>
        <strain evidence="4">CCM 8689</strain>
    </source>
</reference>
<name>A0ABV8NRZ0_9SPHI</name>
<keyword evidence="3" id="KW-0456">Lyase</keyword>
<dbReference type="Proteomes" id="UP001595792">
    <property type="component" value="Unassembled WGS sequence"/>
</dbReference>
<feature type="domain" description="Rhamnogalacturonan I lyase beta-sheet" evidence="1">
    <location>
        <begin position="1"/>
        <end position="87"/>
    </location>
</feature>
<dbReference type="EMBL" id="JBHSBY010000141">
    <property type="protein sequence ID" value="MFC4198643.1"/>
    <property type="molecule type" value="Genomic_DNA"/>
</dbReference>
<dbReference type="InterPro" id="IPR049366">
    <property type="entry name" value="RGL11_C"/>
</dbReference>
<organism evidence="3 4">
    <name type="scientific">Pedobacter jamesrossensis</name>
    <dbReference type="NCBI Taxonomy" id="1908238"/>
    <lineage>
        <taxon>Bacteria</taxon>
        <taxon>Pseudomonadati</taxon>
        <taxon>Bacteroidota</taxon>
        <taxon>Sphingobacteriia</taxon>
        <taxon>Sphingobacteriales</taxon>
        <taxon>Sphingobacteriaceae</taxon>
        <taxon>Pedobacter</taxon>
    </lineage>
</organism>
<dbReference type="PANTHER" id="PTHR43118">
    <property type="entry name" value="RHAMNOGALACTURONAN LYASE (EUROFUNG)"/>
    <property type="match status" value="1"/>
</dbReference>
<evidence type="ECO:0000259" key="1">
    <source>
        <dbReference type="Pfam" id="PF18370"/>
    </source>
</evidence>
<evidence type="ECO:0000313" key="3">
    <source>
        <dbReference type="EMBL" id="MFC4198643.1"/>
    </source>
</evidence>
<dbReference type="Gene3D" id="2.60.40.10">
    <property type="entry name" value="Immunoglobulins"/>
    <property type="match status" value="1"/>
</dbReference>
<dbReference type="PANTHER" id="PTHR43118:SF1">
    <property type="entry name" value="RHAMNOGALACTURONAN LYASE (EUROFUNG)"/>
    <property type="match status" value="1"/>
</dbReference>
<dbReference type="InterPro" id="IPR028994">
    <property type="entry name" value="Integrin_alpha_N"/>
</dbReference>
<accession>A0ABV8NRZ0</accession>
<dbReference type="Pfam" id="PF18370">
    <property type="entry name" value="RGI_lyase"/>
    <property type="match status" value="1"/>
</dbReference>
<dbReference type="Pfam" id="PF21348">
    <property type="entry name" value="RGL11_C"/>
    <property type="match status" value="1"/>
</dbReference>
<comment type="caution">
    <text evidence="3">The sequence shown here is derived from an EMBL/GenBank/DDBJ whole genome shotgun (WGS) entry which is preliminary data.</text>
</comment>
<gene>
    <name evidence="3" type="ORF">ACFOUY_18200</name>
</gene>
<dbReference type="RefSeq" id="WP_378962663.1">
    <property type="nucleotide sequence ID" value="NZ_JBHRXC010000016.1"/>
</dbReference>
<protein>
    <submittedName>
        <fullName evidence="3">Rhamnogalacturonan lyase</fullName>
    </submittedName>
</protein>
<dbReference type="GO" id="GO:0016829">
    <property type="term" value="F:lyase activity"/>
    <property type="evidence" value="ECO:0007669"/>
    <property type="project" value="UniProtKB-KW"/>
</dbReference>
<keyword evidence="4" id="KW-1185">Reference proteome</keyword>
<feature type="domain" description="Rhamnogalacturonan lyase family 11 C-terminal" evidence="2">
    <location>
        <begin position="110"/>
        <end position="581"/>
    </location>
</feature>
<evidence type="ECO:0000259" key="2">
    <source>
        <dbReference type="Pfam" id="PF21348"/>
    </source>
</evidence>
<dbReference type="InterPro" id="IPR041624">
    <property type="entry name" value="RGI_lyase"/>
</dbReference>
<evidence type="ECO:0000313" key="4">
    <source>
        <dbReference type="Proteomes" id="UP001595792"/>
    </source>
</evidence>
<sequence>MEKLGRGVVAVRKGADSVFVSWRILGTEPDDIGFNLYRKTGTESAKKLNKEPITKGTNFIDVGVNTSSDNSYFVKSIVNSQENESSKGFVLGAKTPVQQYLNIPLKTPEGYTPNDASVGDLDGDGEYEIILHQTGRGRDNSSKGTTDPPIFQAYKMDGTLLWEINLGKNIREGAHYTQFMVYDLDGDGIAEFACKTADGSIDGKGKVIGDSTKDYRNLNGKILDGPEFFTIFSGKTGVALATTDYIPTRGDIGAWGGKGGNGKNDSTGNRVDRFNACIAYLDGIHPSVVMCRGYYGRTVIAAWDWREGKLTSRWVFDTKNGKNPFSGQGNHNLTVADVDGDGKDEIIFGSMCVDDNGKGLYTTGLRHGDAIHVSDLDPERPGLEVFGVHEIEEGTHGAGVAVYDAKTGKILWHGSDDEDVGRGVADNIDNTRVGAQMWWSGSNGLFDIKGNRIGEQPISTNFLIYWDTDLSRELLDGNHIDKYNGSRLLTANGTISNNGTKSTPVLSADIFGDWREELILRTYDNQSLRIYTTTIPTENRSYTLMHDPQYRLSIAWQNVGYNQPPHTGFYFGYGMNKAPKPNIILVEPKKLFK</sequence>
<dbReference type="InterPro" id="IPR013783">
    <property type="entry name" value="Ig-like_fold"/>
</dbReference>
<dbReference type="InterPro" id="IPR034641">
    <property type="entry name" value="RGL11"/>
</dbReference>
<dbReference type="CDD" id="cd10318">
    <property type="entry name" value="RGL11"/>
    <property type="match status" value="1"/>
</dbReference>